<feature type="domain" description="HTH tetR-type" evidence="3">
    <location>
        <begin position="3"/>
        <end position="63"/>
    </location>
</feature>
<dbReference type="Proteomes" id="UP000573327">
    <property type="component" value="Unassembled WGS sequence"/>
</dbReference>
<dbReference type="EMBL" id="JACHJR010000002">
    <property type="protein sequence ID" value="MBB4951918.1"/>
    <property type="molecule type" value="Genomic_DNA"/>
</dbReference>
<comment type="caution">
    <text evidence="4">The sequence shown here is derived from an EMBL/GenBank/DDBJ whole genome shotgun (WGS) entry which is preliminary data.</text>
</comment>
<dbReference type="AlphaFoldDB" id="A0A7W7SK21"/>
<evidence type="ECO:0000313" key="5">
    <source>
        <dbReference type="Proteomes" id="UP000573327"/>
    </source>
</evidence>
<dbReference type="RefSeq" id="WP_184925937.1">
    <property type="nucleotide sequence ID" value="NZ_JACHJR010000002.1"/>
</dbReference>
<dbReference type="SUPFAM" id="SSF46689">
    <property type="entry name" value="Homeodomain-like"/>
    <property type="match status" value="1"/>
</dbReference>
<keyword evidence="5" id="KW-1185">Reference proteome</keyword>
<feature type="DNA-binding region" description="H-T-H motif" evidence="2">
    <location>
        <begin position="26"/>
        <end position="45"/>
    </location>
</feature>
<reference evidence="4 5" key="1">
    <citation type="submission" date="2020-08" db="EMBL/GenBank/DDBJ databases">
        <title>Sequencing the genomes of 1000 actinobacteria strains.</title>
        <authorList>
            <person name="Klenk H.-P."/>
        </authorList>
    </citation>
    <scope>NUCLEOTIDE SEQUENCE [LARGE SCALE GENOMIC DNA]</scope>
    <source>
        <strain evidence="4 5">DSM 44786</strain>
    </source>
</reference>
<dbReference type="Pfam" id="PF17940">
    <property type="entry name" value="TetR_C_31"/>
    <property type="match status" value="1"/>
</dbReference>
<dbReference type="Gene3D" id="1.10.357.10">
    <property type="entry name" value="Tetracycline Repressor, domain 2"/>
    <property type="match status" value="1"/>
</dbReference>
<gene>
    <name evidence="4" type="ORF">F4556_007572</name>
</gene>
<dbReference type="GO" id="GO:0003677">
    <property type="term" value="F:DNA binding"/>
    <property type="evidence" value="ECO:0007669"/>
    <property type="project" value="UniProtKB-UniRule"/>
</dbReference>
<dbReference type="PROSITE" id="PS50977">
    <property type="entry name" value="HTH_TETR_2"/>
    <property type="match status" value="1"/>
</dbReference>
<evidence type="ECO:0000256" key="2">
    <source>
        <dbReference type="PROSITE-ProRule" id="PRU00335"/>
    </source>
</evidence>
<proteinExistence type="predicted"/>
<evidence type="ECO:0000313" key="4">
    <source>
        <dbReference type="EMBL" id="MBB4951918.1"/>
    </source>
</evidence>
<name>A0A7W7SK21_9ACTN</name>
<sequence>MNQDRRNLLRDAAIEVLASAGGRGLTHRAVDAAAEVPVGTAKNYFPTREALLRAAAERCVEQYGQVAAQMTAAGPGPCDREELVGLFGGLLENVAGPGRPRMLAYFELRSEAARDPQLSAILDQIATDDFTGLELAQRAAGLPVTPQSAAIVTLALHGAILHLLVDTPSTLATTAAGLENLDHFARNLIGTVYPQNPDDRRHAQVQQ</sequence>
<organism evidence="4 5">
    <name type="scientific">Kitasatospora gansuensis</name>
    <dbReference type="NCBI Taxonomy" id="258050"/>
    <lineage>
        <taxon>Bacteria</taxon>
        <taxon>Bacillati</taxon>
        <taxon>Actinomycetota</taxon>
        <taxon>Actinomycetes</taxon>
        <taxon>Kitasatosporales</taxon>
        <taxon>Streptomycetaceae</taxon>
        <taxon>Kitasatospora</taxon>
    </lineage>
</organism>
<dbReference type="InterPro" id="IPR009057">
    <property type="entry name" value="Homeodomain-like_sf"/>
</dbReference>
<dbReference type="InterPro" id="IPR041583">
    <property type="entry name" value="TetR_C_31"/>
</dbReference>
<evidence type="ECO:0000259" key="3">
    <source>
        <dbReference type="PROSITE" id="PS50977"/>
    </source>
</evidence>
<evidence type="ECO:0000256" key="1">
    <source>
        <dbReference type="ARBA" id="ARBA00023125"/>
    </source>
</evidence>
<dbReference type="InterPro" id="IPR001647">
    <property type="entry name" value="HTH_TetR"/>
</dbReference>
<accession>A0A7W7SK21</accession>
<keyword evidence="1 2" id="KW-0238">DNA-binding</keyword>
<protein>
    <submittedName>
        <fullName evidence="4">DNA-binding transcriptional regulator YbjK</fullName>
    </submittedName>
</protein>